<dbReference type="Gene3D" id="3.40.50.880">
    <property type="match status" value="1"/>
</dbReference>
<keyword evidence="3" id="KW-1185">Reference proteome</keyword>
<accession>A0A972FLK7</accession>
<evidence type="ECO:0000313" key="2">
    <source>
        <dbReference type="EMBL" id="NMG04516.1"/>
    </source>
</evidence>
<sequence length="239" mass="25816">MKTTIAIRHLDFEDLGTLEPLLQARGYTIEYVDATRDALNTRAVDTADLLVVLGGPIGAFDDEAYPFIVDELALVRRRLDGHRPLLGICLGAQLIARALGARVAPMGAKEIGFAPLTLTPEGQASPLVALGNVPVMHWHGDQFDIPPGALRLAGTDVCPNQAFSVGRHVLGLQCHLEADPRQIERWLVGHACELAQTGIDPRALRTQACALQTRLPQAARAAFSRWLDGVESEPPCSQP</sequence>
<dbReference type="InterPro" id="IPR017926">
    <property type="entry name" value="GATASE"/>
</dbReference>
<comment type="caution">
    <text evidence="2">The sequence shown here is derived from an EMBL/GenBank/DDBJ whole genome shotgun (WGS) entry which is preliminary data.</text>
</comment>
<organism evidence="2 3">
    <name type="scientific">Azoarcus taiwanensis</name>
    <dbReference type="NCBI Taxonomy" id="666964"/>
    <lineage>
        <taxon>Bacteria</taxon>
        <taxon>Pseudomonadati</taxon>
        <taxon>Pseudomonadota</taxon>
        <taxon>Betaproteobacteria</taxon>
        <taxon>Rhodocyclales</taxon>
        <taxon>Zoogloeaceae</taxon>
        <taxon>Azoarcus</taxon>
    </lineage>
</organism>
<dbReference type="EMBL" id="WTVM01000128">
    <property type="protein sequence ID" value="NMG04516.1"/>
    <property type="molecule type" value="Genomic_DNA"/>
</dbReference>
<dbReference type="NCBIfam" id="NF005458">
    <property type="entry name" value="PRK07053.1"/>
    <property type="match status" value="1"/>
</dbReference>
<dbReference type="AlphaFoldDB" id="A0A972FLK7"/>
<proteinExistence type="predicted"/>
<dbReference type="PANTHER" id="PTHR42695:SF5">
    <property type="entry name" value="GLUTAMINE AMIDOTRANSFERASE YLR126C-RELATED"/>
    <property type="match status" value="1"/>
</dbReference>
<dbReference type="Pfam" id="PF00117">
    <property type="entry name" value="GATase"/>
    <property type="match status" value="1"/>
</dbReference>
<dbReference type="Proteomes" id="UP000599523">
    <property type="component" value="Unassembled WGS sequence"/>
</dbReference>
<dbReference type="RefSeq" id="WP_168989180.1">
    <property type="nucleotide sequence ID" value="NZ_CAWPHM010000031.1"/>
</dbReference>
<keyword evidence="2" id="KW-0315">Glutamine amidotransferase</keyword>
<dbReference type="InterPro" id="IPR029062">
    <property type="entry name" value="Class_I_gatase-like"/>
</dbReference>
<dbReference type="InterPro" id="IPR044992">
    <property type="entry name" value="ChyE-like"/>
</dbReference>
<name>A0A972FLK7_9RHOO</name>
<dbReference type="PROSITE" id="PS51273">
    <property type="entry name" value="GATASE_TYPE_1"/>
    <property type="match status" value="1"/>
</dbReference>
<feature type="domain" description="Glutamine amidotransferase" evidence="1">
    <location>
        <begin position="22"/>
        <end position="182"/>
    </location>
</feature>
<evidence type="ECO:0000313" key="3">
    <source>
        <dbReference type="Proteomes" id="UP000599523"/>
    </source>
</evidence>
<dbReference type="GO" id="GO:0005829">
    <property type="term" value="C:cytosol"/>
    <property type="evidence" value="ECO:0007669"/>
    <property type="project" value="TreeGrafter"/>
</dbReference>
<dbReference type="PANTHER" id="PTHR42695">
    <property type="entry name" value="GLUTAMINE AMIDOTRANSFERASE YLR126C-RELATED"/>
    <property type="match status" value="1"/>
</dbReference>
<protein>
    <submittedName>
        <fullName evidence="2">Glutamine amidotransferase</fullName>
    </submittedName>
</protein>
<dbReference type="SUPFAM" id="SSF52317">
    <property type="entry name" value="Class I glutamine amidotransferase-like"/>
    <property type="match status" value="1"/>
</dbReference>
<reference evidence="2" key="1">
    <citation type="submission" date="2019-12" db="EMBL/GenBank/DDBJ databases">
        <title>Comparative genomics gives insights into the taxonomy of the Azoarcus-Aromatoleum group and reveals separate origins of nif in the plant-associated Azoarcus and non-plant-associated Aromatoleum sub-groups.</title>
        <authorList>
            <person name="Lafos M."/>
            <person name="Maluk M."/>
            <person name="Batista M."/>
            <person name="Junghare M."/>
            <person name="Carmona M."/>
            <person name="Faoro H."/>
            <person name="Cruz L.M."/>
            <person name="Battistoni F."/>
            <person name="De Souza E."/>
            <person name="Pedrosa F."/>
            <person name="Chen W.-M."/>
            <person name="Poole P.S."/>
            <person name="Dixon R.A."/>
            <person name="James E.K."/>
        </authorList>
    </citation>
    <scope>NUCLEOTIDE SEQUENCE</scope>
    <source>
        <strain evidence="2">NSC3</strain>
    </source>
</reference>
<dbReference type="CDD" id="cd01741">
    <property type="entry name" value="GATase1_1"/>
    <property type="match status" value="1"/>
</dbReference>
<gene>
    <name evidence="2" type="ORF">GPA21_16295</name>
</gene>
<evidence type="ECO:0000259" key="1">
    <source>
        <dbReference type="Pfam" id="PF00117"/>
    </source>
</evidence>